<comment type="caution">
    <text evidence="17">The sequence shown here is derived from an EMBL/GenBank/DDBJ whole genome shotgun (WGS) entry which is preliminary data.</text>
</comment>
<dbReference type="InterPro" id="IPR003594">
    <property type="entry name" value="HATPase_dom"/>
</dbReference>
<feature type="domain" description="Histidine kinase" evidence="15">
    <location>
        <begin position="253"/>
        <end position="470"/>
    </location>
</feature>
<evidence type="ECO:0000256" key="5">
    <source>
        <dbReference type="ARBA" id="ARBA00022553"/>
    </source>
</evidence>
<dbReference type="SUPFAM" id="SSF47384">
    <property type="entry name" value="Homodimeric domain of signal transducing histidine kinase"/>
    <property type="match status" value="1"/>
</dbReference>
<dbReference type="GO" id="GO:0016301">
    <property type="term" value="F:kinase activity"/>
    <property type="evidence" value="ECO:0007669"/>
    <property type="project" value="UniProtKB-KW"/>
</dbReference>
<comment type="catalytic activity">
    <reaction evidence="1">
        <text>ATP + protein L-histidine = ADP + protein N-phospho-L-histidine.</text>
        <dbReference type="EC" id="2.7.13.3"/>
    </reaction>
</comment>
<name>A0ABS2QYQ4_9BACI</name>
<evidence type="ECO:0000256" key="3">
    <source>
        <dbReference type="ARBA" id="ARBA00012438"/>
    </source>
</evidence>
<dbReference type="EC" id="2.7.13.3" evidence="3"/>
<feature type="transmembrane region" description="Helical" evidence="14">
    <location>
        <begin position="172"/>
        <end position="192"/>
    </location>
</feature>
<dbReference type="Pfam" id="PF02518">
    <property type="entry name" value="HATPase_c"/>
    <property type="match status" value="1"/>
</dbReference>
<dbReference type="Pfam" id="PF00512">
    <property type="entry name" value="HisKA"/>
    <property type="match status" value="1"/>
</dbReference>
<evidence type="ECO:0000313" key="18">
    <source>
        <dbReference type="Proteomes" id="UP000809829"/>
    </source>
</evidence>
<comment type="subcellular location">
    <subcellularLocation>
        <location evidence="2">Cell membrane</location>
        <topology evidence="2">Multi-pass membrane protein</topology>
    </subcellularLocation>
</comment>
<sequence length="471" mass="54213">MKLNWHSYALHTKIRIVISCFILFSILFSFLFIHFLYKDLYVKKIEQSLITEGNMIAAHYHSGEIPPFLIGNVNWHNTISEAEVMIFNDPRELSMYTIFNNDDQAVISEKEREQLLKGQHLVKHGYEKKFERNIIGVITPLLDNKDGHLAGIVYLYFPLPSIYEVFNKATPILIGTGIIVFALLFLIGDRLTKSLIHPIKKMKIFSQSVATEDFSARVYIKNEDEFGQLARAFNQMAQVLEQSDQQKKEFLANVAHELRTPLSYVKGYSEMLEQNLFNSEEERKQYLSLIRRESERMNRLVKDLLDLAQLETSNYQLMKQPLVFAQLIEETTHSFSLKAKEKNISVSSHLDHDLIINGDHNRLQQVFYNLLQNAIRYTNEGGFVHIELKKDHNVIMASVADTGIGMDAESLARIGERFYRADKARTREKGGTGLGIAIVKQIVERHNGTLCINSELGKGTTVFIQFPYEEM</sequence>
<dbReference type="SUPFAM" id="SSF158472">
    <property type="entry name" value="HAMP domain-like"/>
    <property type="match status" value="1"/>
</dbReference>
<feature type="transmembrane region" description="Helical" evidence="14">
    <location>
        <begin position="16"/>
        <end position="37"/>
    </location>
</feature>
<protein>
    <recommendedName>
        <fullName evidence="3">histidine kinase</fullName>
        <ecNumber evidence="3">2.7.13.3</ecNumber>
    </recommendedName>
</protein>
<keyword evidence="5" id="KW-0597">Phosphoprotein</keyword>
<evidence type="ECO:0000256" key="9">
    <source>
        <dbReference type="ARBA" id="ARBA00022777"/>
    </source>
</evidence>
<dbReference type="SMART" id="SM00387">
    <property type="entry name" value="HATPase_c"/>
    <property type="match status" value="1"/>
</dbReference>
<dbReference type="InterPro" id="IPR050398">
    <property type="entry name" value="HssS/ArlS-like"/>
</dbReference>
<keyword evidence="4" id="KW-1003">Cell membrane</keyword>
<keyword evidence="11 14" id="KW-1133">Transmembrane helix</keyword>
<dbReference type="InterPro" id="IPR004358">
    <property type="entry name" value="Sig_transdc_His_kin-like_C"/>
</dbReference>
<dbReference type="InterPro" id="IPR003661">
    <property type="entry name" value="HisK_dim/P_dom"/>
</dbReference>
<organism evidence="17 18">
    <name type="scientific">Priestia iocasae</name>
    <dbReference type="NCBI Taxonomy" id="2291674"/>
    <lineage>
        <taxon>Bacteria</taxon>
        <taxon>Bacillati</taxon>
        <taxon>Bacillota</taxon>
        <taxon>Bacilli</taxon>
        <taxon>Bacillales</taxon>
        <taxon>Bacillaceae</taxon>
        <taxon>Priestia</taxon>
    </lineage>
</organism>
<dbReference type="SUPFAM" id="SSF55874">
    <property type="entry name" value="ATPase domain of HSP90 chaperone/DNA topoisomerase II/histidine kinase"/>
    <property type="match status" value="1"/>
</dbReference>
<feature type="domain" description="HAMP" evidence="16">
    <location>
        <begin position="193"/>
        <end position="245"/>
    </location>
</feature>
<evidence type="ECO:0000256" key="7">
    <source>
        <dbReference type="ARBA" id="ARBA00022692"/>
    </source>
</evidence>
<evidence type="ECO:0000256" key="6">
    <source>
        <dbReference type="ARBA" id="ARBA00022679"/>
    </source>
</evidence>
<dbReference type="CDD" id="cd06225">
    <property type="entry name" value="HAMP"/>
    <property type="match status" value="1"/>
</dbReference>
<evidence type="ECO:0000259" key="16">
    <source>
        <dbReference type="PROSITE" id="PS50885"/>
    </source>
</evidence>
<keyword evidence="6" id="KW-0808">Transferase</keyword>
<proteinExistence type="predicted"/>
<dbReference type="Gene3D" id="6.10.340.10">
    <property type="match status" value="1"/>
</dbReference>
<evidence type="ECO:0000256" key="10">
    <source>
        <dbReference type="ARBA" id="ARBA00022840"/>
    </source>
</evidence>
<evidence type="ECO:0000313" key="17">
    <source>
        <dbReference type="EMBL" id="MBM7703831.1"/>
    </source>
</evidence>
<dbReference type="Pfam" id="PF00672">
    <property type="entry name" value="HAMP"/>
    <property type="match status" value="1"/>
</dbReference>
<keyword evidence="13 14" id="KW-0472">Membrane</keyword>
<gene>
    <name evidence="17" type="ORF">JOC83_002680</name>
</gene>
<dbReference type="PROSITE" id="PS50109">
    <property type="entry name" value="HIS_KIN"/>
    <property type="match status" value="1"/>
</dbReference>
<evidence type="ECO:0000259" key="15">
    <source>
        <dbReference type="PROSITE" id="PS50109"/>
    </source>
</evidence>
<dbReference type="PROSITE" id="PS50885">
    <property type="entry name" value="HAMP"/>
    <property type="match status" value="1"/>
</dbReference>
<dbReference type="CDD" id="cd00082">
    <property type="entry name" value="HisKA"/>
    <property type="match status" value="1"/>
</dbReference>
<evidence type="ECO:0000256" key="14">
    <source>
        <dbReference type="SAM" id="Phobius"/>
    </source>
</evidence>
<dbReference type="Gene3D" id="3.30.565.10">
    <property type="entry name" value="Histidine kinase-like ATPase, C-terminal domain"/>
    <property type="match status" value="1"/>
</dbReference>
<evidence type="ECO:0000256" key="11">
    <source>
        <dbReference type="ARBA" id="ARBA00022989"/>
    </source>
</evidence>
<dbReference type="PANTHER" id="PTHR45528:SF1">
    <property type="entry name" value="SENSOR HISTIDINE KINASE CPXA"/>
    <property type="match status" value="1"/>
</dbReference>
<dbReference type="InterPro" id="IPR003660">
    <property type="entry name" value="HAMP_dom"/>
</dbReference>
<keyword evidence="18" id="KW-1185">Reference proteome</keyword>
<dbReference type="SMART" id="SM00304">
    <property type="entry name" value="HAMP"/>
    <property type="match status" value="1"/>
</dbReference>
<evidence type="ECO:0000256" key="2">
    <source>
        <dbReference type="ARBA" id="ARBA00004651"/>
    </source>
</evidence>
<keyword evidence="9 17" id="KW-0418">Kinase</keyword>
<keyword evidence="7 14" id="KW-0812">Transmembrane</keyword>
<dbReference type="Proteomes" id="UP000809829">
    <property type="component" value="Unassembled WGS sequence"/>
</dbReference>
<dbReference type="InterPro" id="IPR036890">
    <property type="entry name" value="HATPase_C_sf"/>
</dbReference>
<keyword evidence="10" id="KW-0067">ATP-binding</keyword>
<evidence type="ECO:0000256" key="4">
    <source>
        <dbReference type="ARBA" id="ARBA00022475"/>
    </source>
</evidence>
<dbReference type="InterPro" id="IPR005467">
    <property type="entry name" value="His_kinase_dom"/>
</dbReference>
<dbReference type="PANTHER" id="PTHR45528">
    <property type="entry name" value="SENSOR HISTIDINE KINASE CPXA"/>
    <property type="match status" value="1"/>
</dbReference>
<dbReference type="SMART" id="SM00388">
    <property type="entry name" value="HisKA"/>
    <property type="match status" value="1"/>
</dbReference>
<dbReference type="InterPro" id="IPR036097">
    <property type="entry name" value="HisK_dim/P_sf"/>
</dbReference>
<accession>A0ABS2QYQ4</accession>
<evidence type="ECO:0000256" key="1">
    <source>
        <dbReference type="ARBA" id="ARBA00000085"/>
    </source>
</evidence>
<dbReference type="Gene3D" id="1.10.287.130">
    <property type="match status" value="1"/>
</dbReference>
<evidence type="ECO:0000256" key="12">
    <source>
        <dbReference type="ARBA" id="ARBA00023012"/>
    </source>
</evidence>
<dbReference type="RefSeq" id="WP_205187797.1">
    <property type="nucleotide sequence ID" value="NZ_JAFBFC010000004.1"/>
</dbReference>
<keyword evidence="12" id="KW-0902">Two-component regulatory system</keyword>
<dbReference type="PRINTS" id="PR00344">
    <property type="entry name" value="BCTRLSENSOR"/>
</dbReference>
<evidence type="ECO:0000256" key="13">
    <source>
        <dbReference type="ARBA" id="ARBA00023136"/>
    </source>
</evidence>
<evidence type="ECO:0000256" key="8">
    <source>
        <dbReference type="ARBA" id="ARBA00022741"/>
    </source>
</evidence>
<keyword evidence="8" id="KW-0547">Nucleotide-binding</keyword>
<dbReference type="EMBL" id="JAFBFC010000004">
    <property type="protein sequence ID" value="MBM7703831.1"/>
    <property type="molecule type" value="Genomic_DNA"/>
</dbReference>
<reference evidence="17 18" key="1">
    <citation type="submission" date="2021-01" db="EMBL/GenBank/DDBJ databases">
        <title>Genomic Encyclopedia of Type Strains, Phase IV (KMG-IV): sequencing the most valuable type-strain genomes for metagenomic binning, comparative biology and taxonomic classification.</title>
        <authorList>
            <person name="Goeker M."/>
        </authorList>
    </citation>
    <scope>NUCLEOTIDE SEQUENCE [LARGE SCALE GENOMIC DNA]</scope>
    <source>
        <strain evidence="17 18">DSM 104297</strain>
    </source>
</reference>